<feature type="domain" description="Aminotransferase class I/classII large" evidence="2">
    <location>
        <begin position="34"/>
        <end position="381"/>
    </location>
</feature>
<dbReference type="PATRIC" id="fig|742737.3.peg.2020"/>
<evidence type="ECO:0000259" key="2">
    <source>
        <dbReference type="Pfam" id="PF00155"/>
    </source>
</evidence>
<reference evidence="3 4" key="1">
    <citation type="submission" date="2011-08" db="EMBL/GenBank/DDBJ databases">
        <title>The Genome Sequence of Clostridium hathewayi WAL-18680.</title>
        <authorList>
            <consortium name="The Broad Institute Genome Sequencing Platform"/>
            <person name="Earl A."/>
            <person name="Ward D."/>
            <person name="Feldgarden M."/>
            <person name="Gevers D."/>
            <person name="Finegold S.M."/>
            <person name="Summanen P.H."/>
            <person name="Molitoris D.R."/>
            <person name="Song M."/>
            <person name="Daigneault M."/>
            <person name="Allen-Vercoe E."/>
            <person name="Young S.K."/>
            <person name="Zeng Q."/>
            <person name="Gargeya S."/>
            <person name="Fitzgerald M."/>
            <person name="Haas B."/>
            <person name="Abouelleil A."/>
            <person name="Alvarado L."/>
            <person name="Arachchi H.M."/>
            <person name="Berlin A."/>
            <person name="Brown A."/>
            <person name="Chapman S.B."/>
            <person name="Chen Z."/>
            <person name="Dunbar C."/>
            <person name="Freedman E."/>
            <person name="Gearin G."/>
            <person name="Gellesch M."/>
            <person name="Goldberg J."/>
            <person name="Griggs A."/>
            <person name="Gujja S."/>
            <person name="Heiman D."/>
            <person name="Howarth C."/>
            <person name="Larson L."/>
            <person name="Lui A."/>
            <person name="MacDonald P.J.P."/>
            <person name="Montmayeur A."/>
            <person name="Murphy C."/>
            <person name="Neiman D."/>
            <person name="Pearson M."/>
            <person name="Priest M."/>
            <person name="Roberts A."/>
            <person name="Saif S."/>
            <person name="Shea T."/>
            <person name="Shenoy N."/>
            <person name="Sisk P."/>
            <person name="Stolte C."/>
            <person name="Sykes S."/>
            <person name="Wortman J."/>
            <person name="Nusbaum C."/>
            <person name="Birren B."/>
        </authorList>
    </citation>
    <scope>NUCLEOTIDE SEQUENCE [LARGE SCALE GENOMIC DNA]</scope>
    <source>
        <strain evidence="3 4">WAL-18680</strain>
    </source>
</reference>
<dbReference type="GO" id="GO:0030170">
    <property type="term" value="F:pyridoxal phosphate binding"/>
    <property type="evidence" value="ECO:0007669"/>
    <property type="project" value="InterPro"/>
</dbReference>
<protein>
    <recommendedName>
        <fullName evidence="1">Aminotransferase</fullName>
        <ecNumber evidence="1">2.6.1.-</ecNumber>
    </recommendedName>
</protein>
<sequence>MISEKMKPLVENNSAIRAMFEEGKRLAGIYGEEHVYDFSLGNPNVPAPEAVKQAIFDILNQEESTFVHGYMSNAGFEDVREAIAASLNRRFGTSFHLNNILMTVGAASGLNVILKTILNPGEQVVVFAPYFVEYGAYVRNYDGGLVVVPPDTETFQPNLEAFASMIGEKTRAVIINTPNNPTGVIYSEETLRRIADILYAKEEEYHTQIVLISDEPYRELAYDGAVVPYVTKYYRDTAVCYSYSKSLSLPGERIGYLVIPDEMQGSEELFSAACIANRVLGCVNAPSLMQRVILRCVDEKTDVDAYDRNRNLLYSSLTDYGFTCIKPEGAFYLFVKTPGDEAVFCETCKKHHVLVVPGSSFACPGYVRIAYCVSYQQIERSLPAFQAIAKECGLSGGC</sequence>
<dbReference type="SUPFAM" id="SSF53383">
    <property type="entry name" value="PLP-dependent transferases"/>
    <property type="match status" value="1"/>
</dbReference>
<organism evidence="3 4">
    <name type="scientific">Hungatella hathewayi WAL-18680</name>
    <dbReference type="NCBI Taxonomy" id="742737"/>
    <lineage>
        <taxon>Bacteria</taxon>
        <taxon>Bacillati</taxon>
        <taxon>Bacillota</taxon>
        <taxon>Clostridia</taxon>
        <taxon>Lachnospirales</taxon>
        <taxon>Lachnospiraceae</taxon>
        <taxon>Hungatella</taxon>
    </lineage>
</organism>
<dbReference type="EC" id="2.6.1.-" evidence="1"/>
<evidence type="ECO:0000313" key="4">
    <source>
        <dbReference type="Proteomes" id="UP000005384"/>
    </source>
</evidence>
<dbReference type="GO" id="GO:0008483">
    <property type="term" value="F:transaminase activity"/>
    <property type="evidence" value="ECO:0007669"/>
    <property type="project" value="UniProtKB-KW"/>
</dbReference>
<dbReference type="InterPro" id="IPR015422">
    <property type="entry name" value="PyrdxlP-dep_Trfase_small"/>
</dbReference>
<dbReference type="InterPro" id="IPR015421">
    <property type="entry name" value="PyrdxlP-dep_Trfase_major"/>
</dbReference>
<dbReference type="InterPro" id="IPR004838">
    <property type="entry name" value="NHTrfase_class1_PyrdxlP-BS"/>
</dbReference>
<dbReference type="Proteomes" id="UP000005384">
    <property type="component" value="Unassembled WGS sequence"/>
</dbReference>
<dbReference type="NCBIfam" id="NF005305">
    <property type="entry name" value="PRK06836.1"/>
    <property type="match status" value="1"/>
</dbReference>
<dbReference type="OrthoDB" id="9802328at2"/>
<dbReference type="RefSeq" id="WP_006779976.1">
    <property type="nucleotide sequence ID" value="NZ_CP040506.1"/>
</dbReference>
<accession>G5IER9</accession>
<keyword evidence="1" id="KW-0032">Aminotransferase</keyword>
<keyword evidence="4" id="KW-1185">Reference proteome</keyword>
<evidence type="ECO:0000256" key="1">
    <source>
        <dbReference type="RuleBase" id="RU000481"/>
    </source>
</evidence>
<proteinExistence type="inferred from homology"/>
<comment type="caution">
    <text evidence="3">The sequence shown here is derived from an EMBL/GenBank/DDBJ whole genome shotgun (WGS) entry which is preliminary data.</text>
</comment>
<dbReference type="InterPro" id="IPR015424">
    <property type="entry name" value="PyrdxlP-dep_Trfase"/>
</dbReference>
<comment type="similarity">
    <text evidence="1">Belongs to the class-I pyridoxal-phosphate-dependent aminotransferase family.</text>
</comment>
<dbReference type="HOGENOM" id="CLU_017584_4_3_9"/>
<keyword evidence="1" id="KW-0808">Transferase</keyword>
<dbReference type="PANTHER" id="PTHR42691:SF1">
    <property type="entry name" value="ASPARTATE AMINOTRANSFERASE YHDR-RELATED"/>
    <property type="match status" value="1"/>
</dbReference>
<dbReference type="PANTHER" id="PTHR42691">
    <property type="entry name" value="ASPARTATE AMINOTRANSFERASE YHDR-RELATED"/>
    <property type="match status" value="1"/>
</dbReference>
<dbReference type="PROSITE" id="PS00105">
    <property type="entry name" value="AA_TRANSFER_CLASS_1"/>
    <property type="match status" value="1"/>
</dbReference>
<dbReference type="AlphaFoldDB" id="G5IER9"/>
<dbReference type="Gene3D" id="3.40.640.10">
    <property type="entry name" value="Type I PLP-dependent aspartate aminotransferase-like (Major domain)"/>
    <property type="match status" value="1"/>
</dbReference>
<dbReference type="CDD" id="cd00609">
    <property type="entry name" value="AAT_like"/>
    <property type="match status" value="1"/>
</dbReference>
<evidence type="ECO:0000313" key="3">
    <source>
        <dbReference type="EMBL" id="EHI60012.1"/>
    </source>
</evidence>
<comment type="cofactor">
    <cofactor evidence="1">
        <name>pyridoxal 5'-phosphate</name>
        <dbReference type="ChEBI" id="CHEBI:597326"/>
    </cofactor>
</comment>
<dbReference type="EMBL" id="ADLN01000038">
    <property type="protein sequence ID" value="EHI60012.1"/>
    <property type="molecule type" value="Genomic_DNA"/>
</dbReference>
<name>G5IER9_9FIRM</name>
<dbReference type="Gene3D" id="3.90.1150.10">
    <property type="entry name" value="Aspartate Aminotransferase, domain 1"/>
    <property type="match status" value="2"/>
</dbReference>
<gene>
    <name evidence="3" type="ORF">HMPREF9473_01996</name>
</gene>
<dbReference type="Pfam" id="PF00155">
    <property type="entry name" value="Aminotran_1_2"/>
    <property type="match status" value="1"/>
</dbReference>
<dbReference type="InterPro" id="IPR004839">
    <property type="entry name" value="Aminotransferase_I/II_large"/>
</dbReference>